<dbReference type="Pfam" id="PF00832">
    <property type="entry name" value="Ribosomal_L39"/>
    <property type="match status" value="1"/>
</dbReference>
<keyword evidence="9" id="KW-1185">Reference proteome</keyword>
<reference evidence="8" key="2">
    <citation type="submission" date="2025-09" db="UniProtKB">
        <authorList>
            <consortium name="Ensembl"/>
        </authorList>
    </citation>
    <scope>IDENTIFICATION</scope>
</reference>
<evidence type="ECO:0000256" key="3">
    <source>
        <dbReference type="ARBA" id="ARBA00023274"/>
    </source>
</evidence>
<dbReference type="HAMAP" id="MF_00629">
    <property type="entry name" value="Ribosomal_eL39"/>
    <property type="match status" value="1"/>
</dbReference>
<dbReference type="GO" id="GO:0022625">
    <property type="term" value="C:cytosolic large ribosomal subunit"/>
    <property type="evidence" value="ECO:0007669"/>
    <property type="project" value="TreeGrafter"/>
</dbReference>
<dbReference type="PANTHER" id="PTHR19970:SF0">
    <property type="entry name" value="LARGE RIBOSOMAL SUBUNIT PROTEIN EL39"/>
    <property type="match status" value="1"/>
</dbReference>
<sequence>MSSHKTFRIKQFLAKKQKQNCPIPQWIQIKTGNKARYNSKERRWSRTKLGLLGTGSETCTY</sequence>
<dbReference type="InterPro" id="IPR023626">
    <property type="entry name" value="Ribosomal_eL39_dom_sf"/>
</dbReference>
<dbReference type="PANTHER" id="PTHR19970">
    <property type="entry name" value="RIBOSOMAL PROTEIN L39E"/>
    <property type="match status" value="1"/>
</dbReference>
<evidence type="ECO:0000256" key="2">
    <source>
        <dbReference type="ARBA" id="ARBA00022980"/>
    </source>
</evidence>
<dbReference type="SUPFAM" id="SSF48662">
    <property type="entry name" value="Ribosomal protein L39e"/>
    <property type="match status" value="1"/>
</dbReference>
<evidence type="ECO:0000313" key="8">
    <source>
        <dbReference type="Ensembl" id="ENSPTEP00000038653.1"/>
    </source>
</evidence>
<keyword evidence="2" id="KW-0689">Ribosomal protein</keyword>
<dbReference type="GO" id="GO:0003735">
    <property type="term" value="F:structural constituent of ribosome"/>
    <property type="evidence" value="ECO:0007669"/>
    <property type="project" value="InterPro"/>
</dbReference>
<name>A0A8C9IME1_9PRIM</name>
<dbReference type="AlphaFoldDB" id="A0A8C9IME1"/>
<dbReference type="Ensembl" id="ENSPTET00000052073.1">
    <property type="protein sequence ID" value="ENSPTEP00000038653.1"/>
    <property type="gene ID" value="ENSPTEG00000035883.1"/>
</dbReference>
<evidence type="ECO:0000256" key="6">
    <source>
        <dbReference type="ARBA" id="ARBA00046244"/>
    </source>
</evidence>
<evidence type="ECO:0000256" key="7">
    <source>
        <dbReference type="ARBA" id="ARBA00046440"/>
    </source>
</evidence>
<keyword evidence="3" id="KW-0687">Ribonucleoprotein</keyword>
<dbReference type="Proteomes" id="UP000694416">
    <property type="component" value="Unplaced"/>
</dbReference>
<comment type="function">
    <text evidence="6">RNA-binding component of the large ribosomal subunit. The ribosome is a large ribonucleoprotein complex responsible for the synthesis of proteins in the cell.</text>
</comment>
<dbReference type="Gene3D" id="1.10.1620.10">
    <property type="entry name" value="Ribosomal protein L39e"/>
    <property type="match status" value="1"/>
</dbReference>
<dbReference type="GO" id="GO:0006412">
    <property type="term" value="P:translation"/>
    <property type="evidence" value="ECO:0007669"/>
    <property type="project" value="InterPro"/>
</dbReference>
<proteinExistence type="inferred from homology"/>
<comment type="similarity">
    <text evidence="1">Belongs to the eukaryotic ribosomal protein eL39 family.</text>
</comment>
<evidence type="ECO:0000256" key="4">
    <source>
        <dbReference type="ARBA" id="ARBA00035234"/>
    </source>
</evidence>
<evidence type="ECO:0000313" key="9">
    <source>
        <dbReference type="Proteomes" id="UP000694416"/>
    </source>
</evidence>
<accession>A0A8C9IME1</accession>
<reference evidence="8" key="1">
    <citation type="submission" date="2025-08" db="UniProtKB">
        <authorList>
            <consortium name="Ensembl"/>
        </authorList>
    </citation>
    <scope>IDENTIFICATION</scope>
</reference>
<dbReference type="FunFam" id="1.10.1620.10:FF:000001">
    <property type="entry name" value="60S ribosomal protein-like L39"/>
    <property type="match status" value="1"/>
</dbReference>
<protein>
    <recommendedName>
        <fullName evidence="4">Large ribosomal subunit protein eL39</fullName>
    </recommendedName>
    <alternativeName>
        <fullName evidence="5">60S ribosomal protein L39</fullName>
    </alternativeName>
</protein>
<evidence type="ECO:0000256" key="5">
    <source>
        <dbReference type="ARBA" id="ARBA00035339"/>
    </source>
</evidence>
<evidence type="ECO:0000256" key="1">
    <source>
        <dbReference type="ARBA" id="ARBA00009339"/>
    </source>
</evidence>
<comment type="subunit">
    <text evidence="7">Component of the large ribosomal subunit. Interacts with IMPACT.</text>
</comment>
<dbReference type="InterPro" id="IPR000077">
    <property type="entry name" value="Ribosomal_eL39"/>
</dbReference>
<organism evidence="8 9">
    <name type="scientific">Piliocolobus tephrosceles</name>
    <name type="common">Ugandan red Colobus</name>
    <dbReference type="NCBI Taxonomy" id="591936"/>
    <lineage>
        <taxon>Eukaryota</taxon>
        <taxon>Metazoa</taxon>
        <taxon>Chordata</taxon>
        <taxon>Craniata</taxon>
        <taxon>Vertebrata</taxon>
        <taxon>Euteleostomi</taxon>
        <taxon>Mammalia</taxon>
        <taxon>Eutheria</taxon>
        <taxon>Euarchontoglires</taxon>
        <taxon>Primates</taxon>
        <taxon>Haplorrhini</taxon>
        <taxon>Catarrhini</taxon>
        <taxon>Cercopithecidae</taxon>
        <taxon>Colobinae</taxon>
        <taxon>Piliocolobus</taxon>
    </lineage>
</organism>